<dbReference type="EMBL" id="MN739737">
    <property type="protein sequence ID" value="QHT24063.1"/>
    <property type="molecule type" value="Genomic_DNA"/>
</dbReference>
<protein>
    <recommendedName>
        <fullName evidence="2">Glycosyltransferase 2-like domain-containing protein</fullName>
    </recommendedName>
</protein>
<evidence type="ECO:0008006" key="2">
    <source>
        <dbReference type="Google" id="ProtNLM"/>
    </source>
</evidence>
<name>A0A6C0E6I2_9ZZZZ</name>
<dbReference type="AlphaFoldDB" id="A0A6C0E6I2"/>
<reference evidence="1" key="1">
    <citation type="journal article" date="2020" name="Nature">
        <title>Giant virus diversity and host interactions through global metagenomics.</title>
        <authorList>
            <person name="Schulz F."/>
            <person name="Roux S."/>
            <person name="Paez-Espino D."/>
            <person name="Jungbluth S."/>
            <person name="Walsh D.A."/>
            <person name="Denef V.J."/>
            <person name="McMahon K.D."/>
            <person name="Konstantinidis K.T."/>
            <person name="Eloe-Fadrosh E.A."/>
            <person name="Kyrpides N.C."/>
            <person name="Woyke T."/>
        </authorList>
    </citation>
    <scope>NUCLEOTIDE SEQUENCE</scope>
    <source>
        <strain evidence="1">GVMAG-M-3300023179-132</strain>
    </source>
</reference>
<accession>A0A6C0E6I2</accession>
<evidence type="ECO:0000313" key="1">
    <source>
        <dbReference type="EMBL" id="QHT24063.1"/>
    </source>
</evidence>
<dbReference type="InterPro" id="IPR029044">
    <property type="entry name" value="Nucleotide-diphossugar_trans"/>
</dbReference>
<dbReference type="Pfam" id="PF05212">
    <property type="entry name" value="DUF707"/>
    <property type="match status" value="1"/>
</dbReference>
<dbReference type="InterPro" id="IPR007877">
    <property type="entry name" value="DUF707"/>
</dbReference>
<organism evidence="1">
    <name type="scientific">viral metagenome</name>
    <dbReference type="NCBI Taxonomy" id="1070528"/>
    <lineage>
        <taxon>unclassified sequences</taxon>
        <taxon>metagenomes</taxon>
        <taxon>organismal metagenomes</taxon>
    </lineage>
</organism>
<sequence length="254" mass="30044">MSKNLVFTSCGDNTSFDLLWTHPDKMNFDIYIIYYGDCDETFERYCANEKINIITRRKGSKFQNFKYFYDTLRDIIDKYSYFFILDDDIIFNFDDINKMFLITRQYNLSICGPSFQPESKISHNITKNKNGIELTYTNFVEVNVPLFNYEALVNFMNVYDGTLIGWGIDYLYIYACGISKTDSYAIIHSVSCVNPHNKLKKNKTRELSLIDGFQKRSNMWDEFAKSRGYKSSYKHIEYKSIMKTNNQTHITNYI</sequence>
<proteinExistence type="predicted"/>
<dbReference type="SUPFAM" id="SSF53448">
    <property type="entry name" value="Nucleotide-diphospho-sugar transferases"/>
    <property type="match status" value="1"/>
</dbReference>